<keyword evidence="10" id="KW-1185">Reference proteome</keyword>
<feature type="compositionally biased region" description="Polar residues" evidence="5">
    <location>
        <begin position="91"/>
        <end position="100"/>
    </location>
</feature>
<dbReference type="InterPro" id="IPR051281">
    <property type="entry name" value="Dual-spec_lipid-protein_phosph"/>
</dbReference>
<dbReference type="InterPro" id="IPR014020">
    <property type="entry name" value="Tensin_C2-dom"/>
</dbReference>
<dbReference type="PROSITE" id="PS50056">
    <property type="entry name" value="TYR_PHOSPHATASE_2"/>
    <property type="match status" value="1"/>
</dbReference>
<dbReference type="InterPro" id="IPR000387">
    <property type="entry name" value="Tyr_Pase_dom"/>
</dbReference>
<evidence type="ECO:0000259" key="7">
    <source>
        <dbReference type="PROSITE" id="PS51181"/>
    </source>
</evidence>
<dbReference type="InterPro" id="IPR029021">
    <property type="entry name" value="Prot-tyrosine_phosphatase-like"/>
</dbReference>
<dbReference type="Gene3D" id="3.90.190.10">
    <property type="entry name" value="Protein tyrosine phosphatase superfamily"/>
    <property type="match status" value="1"/>
</dbReference>
<dbReference type="SMART" id="SM01326">
    <property type="entry name" value="PTEN_C2"/>
    <property type="match status" value="1"/>
</dbReference>
<feature type="compositionally biased region" description="Polar residues" evidence="5">
    <location>
        <begin position="577"/>
        <end position="587"/>
    </location>
</feature>
<dbReference type="PROSITE" id="PS00383">
    <property type="entry name" value="TYR_PHOSPHATASE_1"/>
    <property type="match status" value="1"/>
</dbReference>
<dbReference type="PROSITE" id="PS51182">
    <property type="entry name" value="C2_TENSIN"/>
    <property type="match status" value="1"/>
</dbReference>
<evidence type="ECO:0000259" key="6">
    <source>
        <dbReference type="PROSITE" id="PS50056"/>
    </source>
</evidence>
<dbReference type="InterPro" id="IPR055183">
    <property type="entry name" value="PTEN2A/B_C2"/>
</dbReference>
<organism evidence="9 10">
    <name type="scientific">Sphagnum troendelagicum</name>
    <dbReference type="NCBI Taxonomy" id="128251"/>
    <lineage>
        <taxon>Eukaryota</taxon>
        <taxon>Viridiplantae</taxon>
        <taxon>Streptophyta</taxon>
        <taxon>Embryophyta</taxon>
        <taxon>Bryophyta</taxon>
        <taxon>Sphagnophytina</taxon>
        <taxon>Sphagnopsida</taxon>
        <taxon>Sphagnales</taxon>
        <taxon>Sphagnaceae</taxon>
        <taxon>Sphagnum</taxon>
    </lineage>
</organism>
<dbReference type="EMBL" id="OZ019905">
    <property type="protein sequence ID" value="CAK9200858.1"/>
    <property type="molecule type" value="Genomic_DNA"/>
</dbReference>
<feature type="domain" description="Tyrosine specific protein phosphatases" evidence="6">
    <location>
        <begin position="275"/>
        <end position="321"/>
    </location>
</feature>
<reference evidence="9" key="1">
    <citation type="submission" date="2024-02" db="EMBL/GenBank/DDBJ databases">
        <authorList>
            <consortium name="ELIXIR-Norway"/>
            <consortium name="Elixir Norway"/>
        </authorList>
    </citation>
    <scope>NUCLEOTIDE SEQUENCE</scope>
</reference>
<evidence type="ECO:0000259" key="8">
    <source>
        <dbReference type="PROSITE" id="PS51182"/>
    </source>
</evidence>
<evidence type="ECO:0000256" key="2">
    <source>
        <dbReference type="ARBA" id="ARBA00022801"/>
    </source>
</evidence>
<gene>
    <name evidence="9" type="ORF">CSSPTR1EN2_LOCUS5617</name>
</gene>
<dbReference type="Pfam" id="PF22918">
    <property type="entry name" value="PTEN2_C2"/>
    <property type="match status" value="1"/>
</dbReference>
<evidence type="ECO:0000256" key="3">
    <source>
        <dbReference type="ARBA" id="ARBA00022912"/>
    </source>
</evidence>
<evidence type="ECO:0000256" key="4">
    <source>
        <dbReference type="ARBA" id="ARBA00023098"/>
    </source>
</evidence>
<dbReference type="PANTHER" id="PTHR12305">
    <property type="entry name" value="PHOSPHATASE WITH HOMOLOGY TO TENSIN"/>
    <property type="match status" value="1"/>
</dbReference>
<evidence type="ECO:0000256" key="1">
    <source>
        <dbReference type="ARBA" id="ARBA00007881"/>
    </source>
</evidence>
<keyword evidence="3" id="KW-0904">Protein phosphatase</keyword>
<dbReference type="SUPFAM" id="SSF52799">
    <property type="entry name" value="(Phosphotyrosine protein) phosphatases II"/>
    <property type="match status" value="1"/>
</dbReference>
<sequence length="636" mass="69355">MAGPTATEAEGLSDILPTSTTGPLLARSSSDVVTRDQQSTRVTSRSSLFRSSSSLGEGSEGPSRSNPISSLSQWARGLRTPLSSSQESSSGAETTKTSPFSLVASGFGKRTPTKIPLVEAPDESTSSNAVVQEGSAFDTFTKGFLDSSRNAVKAVQLKARQLVSQNKRRYQEGGFDLDMAYITENIIAMGFPAGDISSGILGYVEGFYRNHMEEVIKFFETQHKGKYKVYNLCSEKLYDASLLEGKVASFPFDDHNCPPLQLVAAFCQSAYSWLKGDLENVVVVHCKAGMARTGLMISSLLLYLKFFPTAEESINYYNQKRCVDGKGLVLPSQIRYVKYFERVLREFNGETPVGRKCILRGIRLHKCPYWIRPAITISDHNGVLFSSKKHHRTKHLLTEDIWFSAPRKGVVVFALPGERCVADLNGDFKVHFNDRHGDFYCWLNTNMMETRQILPISELDGFDKRRLPSPGFQVEVVILGHDAPISAKVSEGAAAQSATTGSETPAPSFSEREASQEGAGLSSLAPNAAVSRNAGVDNTSTGVEEQAKESEKGEGPSHPEKIESHDGNAENKAGAQPESTFNETTESLSRHDENLRKNPAVAPSDFKAIAAASAADASVFTFGEDDEDYDSGEEQQ</sequence>
<keyword evidence="4" id="KW-0443">Lipid metabolism</keyword>
<dbReference type="PANTHER" id="PTHR12305:SF96">
    <property type="entry name" value="PHOSPHATIDYLINOSITOL 3,4,5-TRISPHOSPHATE 3-PHOSPHATASE AND PROTEIN-TYROSINE-PHOSPHATASE PTEN2A"/>
    <property type="match status" value="1"/>
</dbReference>
<evidence type="ECO:0000256" key="5">
    <source>
        <dbReference type="SAM" id="MobiDB-lite"/>
    </source>
</evidence>
<feature type="region of interest" description="Disordered" evidence="5">
    <location>
        <begin position="1"/>
        <end position="105"/>
    </location>
</feature>
<accession>A0ABP0TN55</accession>
<feature type="compositionally biased region" description="Low complexity" evidence="5">
    <location>
        <begin position="44"/>
        <end position="65"/>
    </location>
</feature>
<dbReference type="Proteomes" id="UP001497512">
    <property type="component" value="Chromosome 13"/>
</dbReference>
<feature type="compositionally biased region" description="Basic and acidic residues" evidence="5">
    <location>
        <begin position="545"/>
        <end position="569"/>
    </location>
</feature>
<feature type="domain" description="Phosphatase tensin-type" evidence="7">
    <location>
        <begin position="168"/>
        <end position="347"/>
    </location>
</feature>
<name>A0ABP0TN55_9BRYO</name>
<feature type="compositionally biased region" description="Polar residues" evidence="5">
    <location>
        <begin position="496"/>
        <end position="507"/>
    </location>
</feature>
<feature type="compositionally biased region" description="Polar residues" evidence="5">
    <location>
        <begin position="16"/>
        <end position="43"/>
    </location>
</feature>
<feature type="domain" description="C2 tensin-type" evidence="8">
    <location>
        <begin position="354"/>
        <end position="481"/>
    </location>
</feature>
<proteinExistence type="inferred from homology"/>
<feature type="region of interest" description="Disordered" evidence="5">
    <location>
        <begin position="490"/>
        <end position="601"/>
    </location>
</feature>
<dbReference type="Pfam" id="PF22785">
    <property type="entry name" value="Tc-R-P"/>
    <property type="match status" value="1"/>
</dbReference>
<dbReference type="InterPro" id="IPR016130">
    <property type="entry name" value="Tyr_Pase_AS"/>
</dbReference>
<evidence type="ECO:0000313" key="9">
    <source>
        <dbReference type="EMBL" id="CAK9200858.1"/>
    </source>
</evidence>
<keyword evidence="2" id="KW-0378">Hydrolase</keyword>
<dbReference type="InterPro" id="IPR029023">
    <property type="entry name" value="Tensin_phosphatase"/>
</dbReference>
<comment type="similarity">
    <text evidence="1">Belongs to the PTEN phosphatase protein family.</text>
</comment>
<dbReference type="PROSITE" id="PS51181">
    <property type="entry name" value="PPASE_TENSIN"/>
    <property type="match status" value="1"/>
</dbReference>
<protein>
    <submittedName>
        <fullName evidence="9">Uncharacterized protein</fullName>
    </submittedName>
</protein>
<evidence type="ECO:0000313" key="10">
    <source>
        <dbReference type="Proteomes" id="UP001497512"/>
    </source>
</evidence>
<dbReference type="CDD" id="cd14509">
    <property type="entry name" value="PTP_PTEN"/>
    <property type="match status" value="1"/>
</dbReference>
<dbReference type="InterPro" id="IPR045101">
    <property type="entry name" value="PTP_PTEN"/>
</dbReference>